<feature type="region of interest" description="Disordered" evidence="1">
    <location>
        <begin position="535"/>
        <end position="594"/>
    </location>
</feature>
<feature type="region of interest" description="Disordered" evidence="1">
    <location>
        <begin position="58"/>
        <end position="144"/>
    </location>
</feature>
<feature type="non-terminal residue" evidence="3">
    <location>
        <position position="747"/>
    </location>
</feature>
<feature type="compositionally biased region" description="Low complexity" evidence="1">
    <location>
        <begin position="86"/>
        <end position="97"/>
    </location>
</feature>
<keyword evidence="4" id="KW-1185">Reference proteome</keyword>
<feature type="compositionally biased region" description="Low complexity" evidence="1">
    <location>
        <begin position="421"/>
        <end position="432"/>
    </location>
</feature>
<evidence type="ECO:0000256" key="2">
    <source>
        <dbReference type="SAM" id="SignalP"/>
    </source>
</evidence>
<feature type="region of interest" description="Disordered" evidence="1">
    <location>
        <begin position="268"/>
        <end position="516"/>
    </location>
</feature>
<feature type="compositionally biased region" description="Acidic residues" evidence="1">
    <location>
        <begin position="241"/>
        <end position="250"/>
    </location>
</feature>
<feature type="signal peptide" evidence="2">
    <location>
        <begin position="1"/>
        <end position="19"/>
    </location>
</feature>
<dbReference type="EMBL" id="CATQJA010002626">
    <property type="protein sequence ID" value="CAJ0574088.1"/>
    <property type="molecule type" value="Genomic_DNA"/>
</dbReference>
<feature type="compositionally biased region" description="Low complexity" evidence="1">
    <location>
        <begin position="128"/>
        <end position="140"/>
    </location>
</feature>
<proteinExistence type="predicted"/>
<gene>
    <name evidence="3" type="ORF">MSPICULIGERA_LOCUS12429</name>
</gene>
<keyword evidence="2" id="KW-0732">Signal</keyword>
<protein>
    <submittedName>
        <fullName evidence="3">Uncharacterized protein</fullName>
    </submittedName>
</protein>
<feature type="compositionally biased region" description="Low complexity" evidence="1">
    <location>
        <begin position="165"/>
        <end position="207"/>
    </location>
</feature>
<evidence type="ECO:0000313" key="3">
    <source>
        <dbReference type="EMBL" id="CAJ0574088.1"/>
    </source>
</evidence>
<feature type="compositionally biased region" description="Basic and acidic residues" evidence="1">
    <location>
        <begin position="318"/>
        <end position="340"/>
    </location>
</feature>
<feature type="compositionally biased region" description="Low complexity" evidence="1">
    <location>
        <begin position="537"/>
        <end position="588"/>
    </location>
</feature>
<dbReference type="AlphaFoldDB" id="A0AA36CSL2"/>
<name>A0AA36CSL2_9BILA</name>
<feature type="compositionally biased region" description="Pro residues" evidence="1">
    <location>
        <begin position="65"/>
        <end position="85"/>
    </location>
</feature>
<feature type="chain" id="PRO_5041212931" evidence="2">
    <location>
        <begin position="20"/>
        <end position="747"/>
    </location>
</feature>
<comment type="caution">
    <text evidence="3">The sequence shown here is derived from an EMBL/GenBank/DDBJ whole genome shotgun (WGS) entry which is preliminary data.</text>
</comment>
<evidence type="ECO:0000256" key="1">
    <source>
        <dbReference type="SAM" id="MobiDB-lite"/>
    </source>
</evidence>
<feature type="compositionally biased region" description="Low complexity" evidence="1">
    <location>
        <begin position="445"/>
        <end position="466"/>
    </location>
</feature>
<evidence type="ECO:0000313" key="4">
    <source>
        <dbReference type="Proteomes" id="UP001177023"/>
    </source>
</evidence>
<feature type="compositionally biased region" description="Polar residues" evidence="1">
    <location>
        <begin position="387"/>
        <end position="404"/>
    </location>
</feature>
<organism evidence="3 4">
    <name type="scientific">Mesorhabditis spiculigera</name>
    <dbReference type="NCBI Taxonomy" id="96644"/>
    <lineage>
        <taxon>Eukaryota</taxon>
        <taxon>Metazoa</taxon>
        <taxon>Ecdysozoa</taxon>
        <taxon>Nematoda</taxon>
        <taxon>Chromadorea</taxon>
        <taxon>Rhabditida</taxon>
        <taxon>Rhabditina</taxon>
        <taxon>Rhabditomorpha</taxon>
        <taxon>Rhabditoidea</taxon>
        <taxon>Rhabditidae</taxon>
        <taxon>Mesorhabditinae</taxon>
        <taxon>Mesorhabditis</taxon>
    </lineage>
</organism>
<feature type="compositionally biased region" description="Basic and acidic residues" evidence="1">
    <location>
        <begin position="467"/>
        <end position="512"/>
    </location>
</feature>
<dbReference type="Proteomes" id="UP001177023">
    <property type="component" value="Unassembled WGS sequence"/>
</dbReference>
<sequence length="747" mass="81614">MLLYALFLLLYVSPGLVSAQGYGSYYPGARAPASMPLNEYNGPPPSMMNSYAPKGPLPFANNFGPRPPRPFFQPPRPVWRPPPQPNFHYQPVPIQTYQPPPPPPPVPQGYDQPPPATYHPAPTPPPESYESSNESTEYNYGPVETSTRYVPTTRNYNYAKAVTTTRRPTTTRAPTTTRRPTTTRAPTTTRRTQPTTVRRTPSTTRTPPTAPPTMAPRTRGPEWVTPPQSPKIAYFPHSAEEGESPCDAAAEDGDGCWDFFQYVPGVRAGTPSEPVESTEKTEEAYQPETYKTPPREMTSSSSEEKIREQPVDTTTVRYEAHKKEDAAAAEYKRETEDRPETATWKLPTGNEVFIGTESGEPVEIRDNVEEVNGDREENPEKDVDSAEPTTTQQPLKASKGSQLQWVPAEKGEVMKGKRIHPTTTAPTTTTTTRVSESDEVEGSGAVAAVTEAPTTTEPSTTTSSPSDEQKEEERRDIIPEPEELKEKDEVETRSGDLTLDKVEEETTLKTDTEATTTGVPEPRLLVREWNNGIWREPSTIPSTSASDTTTTTTQATHSTTPLTTTTTTTTTTESTTSTTTTTTTSSPSTQPPAVHFLDKAPVVERIVDLSKLERLGVLSTTTTTTEAPPDLTVTSIQTQNKFNSQSPILNKANDENSQISLHSTGATIQEIAGGAGGAPNKVKQGTFGGASEEKGMAMIVFPMEGPKPEVPNWYNITESQGDPEVNELTAQIRKSSGNPRNSKTRST</sequence>
<feature type="region of interest" description="Disordered" evidence="1">
    <location>
        <begin position="165"/>
        <end position="250"/>
    </location>
</feature>
<accession>A0AA36CSL2</accession>
<feature type="compositionally biased region" description="Pro residues" evidence="1">
    <location>
        <begin position="98"/>
        <end position="127"/>
    </location>
</feature>
<feature type="compositionally biased region" description="Basic and acidic residues" evidence="1">
    <location>
        <begin position="362"/>
        <end position="384"/>
    </location>
</feature>
<reference evidence="3" key="1">
    <citation type="submission" date="2023-06" db="EMBL/GenBank/DDBJ databases">
        <authorList>
            <person name="Delattre M."/>
        </authorList>
    </citation>
    <scope>NUCLEOTIDE SEQUENCE</scope>
    <source>
        <strain evidence="3">AF72</strain>
    </source>
</reference>